<gene>
    <name evidence="2" type="ORF">MAR_021498</name>
</gene>
<dbReference type="InterPro" id="IPR013783">
    <property type="entry name" value="Ig-like_fold"/>
</dbReference>
<dbReference type="InterPro" id="IPR013098">
    <property type="entry name" value="Ig_I-set"/>
</dbReference>
<reference evidence="2" key="1">
    <citation type="submission" date="2022-11" db="EMBL/GenBank/DDBJ databases">
        <title>Centuries of genome instability and evolution in soft-shell clam transmissible cancer (bioRxiv).</title>
        <authorList>
            <person name="Hart S.F.M."/>
            <person name="Yonemitsu M.A."/>
            <person name="Giersch R.M."/>
            <person name="Beal B.F."/>
            <person name="Arriagada G."/>
            <person name="Davis B.W."/>
            <person name="Ostrander E.A."/>
            <person name="Goff S.P."/>
            <person name="Metzger M.J."/>
        </authorList>
    </citation>
    <scope>NUCLEOTIDE SEQUENCE</scope>
    <source>
        <strain evidence="2">MELC-2E11</strain>
        <tissue evidence="2">Siphon/mantle</tissue>
    </source>
</reference>
<dbReference type="Proteomes" id="UP001164746">
    <property type="component" value="Chromosome 5"/>
</dbReference>
<keyword evidence="3" id="KW-1185">Reference proteome</keyword>
<proteinExistence type="predicted"/>
<dbReference type="EMBL" id="CP111016">
    <property type="protein sequence ID" value="WAR06129.1"/>
    <property type="molecule type" value="Genomic_DNA"/>
</dbReference>
<dbReference type="Pfam" id="PF07679">
    <property type="entry name" value="I-set"/>
    <property type="match status" value="1"/>
</dbReference>
<dbReference type="SUPFAM" id="SSF48726">
    <property type="entry name" value="Immunoglobulin"/>
    <property type="match status" value="1"/>
</dbReference>
<organism evidence="2 3">
    <name type="scientific">Mya arenaria</name>
    <name type="common">Soft-shell clam</name>
    <dbReference type="NCBI Taxonomy" id="6604"/>
    <lineage>
        <taxon>Eukaryota</taxon>
        <taxon>Metazoa</taxon>
        <taxon>Spiralia</taxon>
        <taxon>Lophotrochozoa</taxon>
        <taxon>Mollusca</taxon>
        <taxon>Bivalvia</taxon>
        <taxon>Autobranchia</taxon>
        <taxon>Heteroconchia</taxon>
        <taxon>Euheterodonta</taxon>
        <taxon>Imparidentia</taxon>
        <taxon>Neoheterodontei</taxon>
        <taxon>Myida</taxon>
        <taxon>Myoidea</taxon>
        <taxon>Myidae</taxon>
        <taxon>Mya</taxon>
    </lineage>
</organism>
<evidence type="ECO:0000313" key="2">
    <source>
        <dbReference type="EMBL" id="WAR06129.1"/>
    </source>
</evidence>
<feature type="domain" description="Immunoglobulin I-set" evidence="1">
    <location>
        <begin position="4"/>
        <end position="60"/>
    </location>
</feature>
<protein>
    <recommendedName>
        <fullName evidence="1">Immunoglobulin I-set domain-containing protein</fullName>
    </recommendedName>
</protein>
<accession>A0ABY7EAJ7</accession>
<dbReference type="InterPro" id="IPR036179">
    <property type="entry name" value="Ig-like_dom_sf"/>
</dbReference>
<evidence type="ECO:0000313" key="3">
    <source>
        <dbReference type="Proteomes" id="UP001164746"/>
    </source>
</evidence>
<sequence length="138" mass="15630">MAVAYPPPMFEWQMWNGTSYNKVYGDKYVITSSDLLTTLTILNIQVDDFGSYILNVSNGIQPNLRELFYLNPQEIRTPNQAAVIGGLVSGSIVMQIQVKTEDGKDGPENLHVYMQLKESNQKSLACYENRNPFTKTRC</sequence>
<name>A0ABY7EAJ7_MYAAR</name>
<dbReference type="Gene3D" id="2.60.40.10">
    <property type="entry name" value="Immunoglobulins"/>
    <property type="match status" value="1"/>
</dbReference>
<evidence type="ECO:0000259" key="1">
    <source>
        <dbReference type="Pfam" id="PF07679"/>
    </source>
</evidence>